<dbReference type="RefSeq" id="WP_155321408.1">
    <property type="nucleotide sequence ID" value="NZ_AP021876.1"/>
</dbReference>
<name>A0A5K7ZHJ4_9BACT</name>
<dbReference type="EMBL" id="AP021876">
    <property type="protein sequence ID" value="BBO80456.1"/>
    <property type="molecule type" value="Genomic_DNA"/>
</dbReference>
<organism evidence="1 2">
    <name type="scientific">Desulfosarcina ovata subsp. sediminis</name>
    <dbReference type="NCBI Taxonomy" id="885957"/>
    <lineage>
        <taxon>Bacteria</taxon>
        <taxon>Pseudomonadati</taxon>
        <taxon>Thermodesulfobacteriota</taxon>
        <taxon>Desulfobacteria</taxon>
        <taxon>Desulfobacterales</taxon>
        <taxon>Desulfosarcinaceae</taxon>
        <taxon>Desulfosarcina</taxon>
    </lineage>
</organism>
<sequence>MKPGSREYKAARNLVAELIDCLGPKAAVIKFAKEKAYTVERLEQLCVQQRFEEKFPPIIF</sequence>
<reference evidence="1 2" key="1">
    <citation type="submission" date="2019-11" db="EMBL/GenBank/DDBJ databases">
        <title>Comparative genomics of hydrocarbon-degrading Desulfosarcina strains.</title>
        <authorList>
            <person name="Watanabe M."/>
            <person name="Kojima H."/>
            <person name="Fukui M."/>
        </authorList>
    </citation>
    <scope>NUCLEOTIDE SEQUENCE [LARGE SCALE GENOMIC DNA]</scope>
    <source>
        <strain evidence="1 2">28bB2T</strain>
    </source>
</reference>
<proteinExistence type="predicted"/>
<dbReference type="AlphaFoldDB" id="A0A5K7ZHJ4"/>
<protein>
    <submittedName>
        <fullName evidence="1">Uncharacterized protein</fullName>
    </submittedName>
</protein>
<dbReference type="KEGG" id="dov:DSCO28_10220"/>
<dbReference type="Proteomes" id="UP000425960">
    <property type="component" value="Chromosome"/>
</dbReference>
<gene>
    <name evidence="1" type="ORF">DSCO28_10220</name>
</gene>
<accession>A0A5K7ZHJ4</accession>
<evidence type="ECO:0000313" key="1">
    <source>
        <dbReference type="EMBL" id="BBO80456.1"/>
    </source>
</evidence>
<evidence type="ECO:0000313" key="2">
    <source>
        <dbReference type="Proteomes" id="UP000425960"/>
    </source>
</evidence>